<accession>A0A382P1T7</accession>
<dbReference type="EMBL" id="UINC01104305">
    <property type="protein sequence ID" value="SVC67349.1"/>
    <property type="molecule type" value="Genomic_DNA"/>
</dbReference>
<proteinExistence type="predicted"/>
<name>A0A382P1T7_9ZZZZ</name>
<organism evidence="1">
    <name type="scientific">marine metagenome</name>
    <dbReference type="NCBI Taxonomy" id="408172"/>
    <lineage>
        <taxon>unclassified sequences</taxon>
        <taxon>metagenomes</taxon>
        <taxon>ecological metagenomes</taxon>
    </lineage>
</organism>
<dbReference type="InterPro" id="IPR011009">
    <property type="entry name" value="Kinase-like_dom_sf"/>
</dbReference>
<gene>
    <name evidence="1" type="ORF">METZ01_LOCUS320203</name>
</gene>
<feature type="non-terminal residue" evidence="1">
    <location>
        <position position="360"/>
    </location>
</feature>
<evidence type="ECO:0008006" key="2">
    <source>
        <dbReference type="Google" id="ProtNLM"/>
    </source>
</evidence>
<dbReference type="SUPFAM" id="SSF56112">
    <property type="entry name" value="Protein kinase-like (PK-like)"/>
    <property type="match status" value="1"/>
</dbReference>
<reference evidence="1" key="1">
    <citation type="submission" date="2018-05" db="EMBL/GenBank/DDBJ databases">
        <authorList>
            <person name="Lanie J.A."/>
            <person name="Ng W.-L."/>
            <person name="Kazmierczak K.M."/>
            <person name="Andrzejewski T.M."/>
            <person name="Davidsen T.M."/>
            <person name="Wayne K.J."/>
            <person name="Tettelin H."/>
            <person name="Glass J.I."/>
            <person name="Rusch D."/>
            <person name="Podicherti R."/>
            <person name="Tsui H.-C.T."/>
            <person name="Winkler M.E."/>
        </authorList>
    </citation>
    <scope>NUCLEOTIDE SEQUENCE</scope>
</reference>
<protein>
    <recommendedName>
        <fullName evidence="2">Aminoglycoside phosphotransferase domain-containing protein</fullName>
    </recommendedName>
</protein>
<sequence length="360" mass="42240">DFPKIKKILFSNSSSNEHHVELCNNWTDIENTSIGEITNGEIKHLINSIYEGPVYDIEKIEGRGNSRIYKVSINEKNSLVLKEYPDLLTDPRTRLITEVNALKLVEDLHKTPKVIAFDKLQNIALYEWIEGENLSKIEDNYIIQALDFIESLQNLRGKNSWCLASEACLSAKQLFTQINYRFDRLSKVKNKDLHDFLVFTFKPLFSKVWESSKRNWPSDNLEKDLPKSMQVFSPSDFGFHNSILKDDGELKFLDFEYFGRDDPVKLVADFLWHPGMELNNLQKIKWLKGAIRIFDKDPDLYSRFHAAWPLYGLRWSLILLNEFLQDVWHKRAYANDNLRRRHKNKLASQLIKAKDICEQI</sequence>
<evidence type="ECO:0000313" key="1">
    <source>
        <dbReference type="EMBL" id="SVC67349.1"/>
    </source>
</evidence>
<feature type="non-terminal residue" evidence="1">
    <location>
        <position position="1"/>
    </location>
</feature>
<dbReference type="AlphaFoldDB" id="A0A382P1T7"/>